<dbReference type="EC" id="6.3.5.11" evidence="9"/>
<dbReference type="RefSeq" id="WP_150064245.1">
    <property type="nucleotide sequence ID" value="NZ_JACHII010000009.1"/>
</dbReference>
<keyword evidence="13" id="KW-1185">Reference proteome</keyword>
<comment type="caution">
    <text evidence="12">The sequence shown here is derived from an EMBL/GenBank/DDBJ whole genome shotgun (WGS) entry which is preliminary data.</text>
</comment>
<feature type="domain" description="CobQ/CobB/MinD/ParA nucleotide binding" evidence="10">
    <location>
        <begin position="21"/>
        <end position="212"/>
    </location>
</feature>
<evidence type="ECO:0000256" key="9">
    <source>
        <dbReference type="HAMAP-Rule" id="MF_00027"/>
    </source>
</evidence>
<evidence type="ECO:0000256" key="1">
    <source>
        <dbReference type="ARBA" id="ARBA00001946"/>
    </source>
</evidence>
<dbReference type="InterPro" id="IPR002586">
    <property type="entry name" value="CobQ/CobB/MinD/ParA_Nub-bd_dom"/>
</dbReference>
<dbReference type="Pfam" id="PF01656">
    <property type="entry name" value="CbiA"/>
    <property type="match status" value="1"/>
</dbReference>
<comment type="catalytic activity">
    <reaction evidence="9">
        <text>cob(II)yrinate + 2 L-glutamine + 2 ATP + 2 H2O = cob(II)yrinate a,c diamide + 2 L-glutamate + 2 ADP + 2 phosphate + 2 H(+)</text>
        <dbReference type="Rhea" id="RHEA:26289"/>
        <dbReference type="ChEBI" id="CHEBI:15377"/>
        <dbReference type="ChEBI" id="CHEBI:15378"/>
        <dbReference type="ChEBI" id="CHEBI:29985"/>
        <dbReference type="ChEBI" id="CHEBI:30616"/>
        <dbReference type="ChEBI" id="CHEBI:43474"/>
        <dbReference type="ChEBI" id="CHEBI:58359"/>
        <dbReference type="ChEBI" id="CHEBI:58537"/>
        <dbReference type="ChEBI" id="CHEBI:58894"/>
        <dbReference type="ChEBI" id="CHEBI:456216"/>
        <dbReference type="EC" id="6.3.5.11"/>
    </reaction>
</comment>
<dbReference type="InterPro" id="IPR027417">
    <property type="entry name" value="P-loop_NTPase"/>
</dbReference>
<keyword evidence="5 9" id="KW-0547">Nucleotide-binding</keyword>
<evidence type="ECO:0000256" key="5">
    <source>
        <dbReference type="ARBA" id="ARBA00022741"/>
    </source>
</evidence>
<dbReference type="NCBIfam" id="NF002204">
    <property type="entry name" value="PRK01077.1"/>
    <property type="match status" value="1"/>
</dbReference>
<dbReference type="EMBL" id="VWPJ01000041">
    <property type="protein sequence ID" value="KAA5603014.1"/>
    <property type="molecule type" value="Genomic_DNA"/>
</dbReference>
<keyword evidence="4 9" id="KW-0436">Ligase</keyword>
<evidence type="ECO:0000256" key="2">
    <source>
        <dbReference type="ARBA" id="ARBA00006205"/>
    </source>
</evidence>
<dbReference type="SUPFAM" id="SSF52317">
    <property type="entry name" value="Class I glutamine amidotransferase-like"/>
    <property type="match status" value="1"/>
</dbReference>
<dbReference type="PANTHER" id="PTHR43873:SF1">
    <property type="entry name" value="COBYRINATE A,C-DIAMIDE SYNTHASE"/>
    <property type="match status" value="1"/>
</dbReference>
<dbReference type="InterPro" id="IPR004484">
    <property type="entry name" value="CbiA/CobB_synth"/>
</dbReference>
<evidence type="ECO:0000313" key="12">
    <source>
        <dbReference type="EMBL" id="KAA5603014.1"/>
    </source>
</evidence>
<evidence type="ECO:0000256" key="3">
    <source>
        <dbReference type="ARBA" id="ARBA00022573"/>
    </source>
</evidence>
<accession>A0A5M6I471</accession>
<dbReference type="HAMAP" id="MF_00027">
    <property type="entry name" value="CobB_CbiA"/>
    <property type="match status" value="1"/>
</dbReference>
<dbReference type="UniPathway" id="UPA00148">
    <property type="reaction ID" value="UER00231"/>
</dbReference>
<dbReference type="NCBIfam" id="TIGR00379">
    <property type="entry name" value="cobB"/>
    <property type="match status" value="1"/>
</dbReference>
<dbReference type="SUPFAM" id="SSF52540">
    <property type="entry name" value="P-loop containing nucleoside triphosphate hydrolases"/>
    <property type="match status" value="1"/>
</dbReference>
<comment type="cofactor">
    <cofactor evidence="1 9">
        <name>Mg(2+)</name>
        <dbReference type="ChEBI" id="CHEBI:18420"/>
    </cofactor>
</comment>
<keyword evidence="3 9" id="KW-0169">Cobalamin biosynthesis</keyword>
<dbReference type="Proteomes" id="UP000324065">
    <property type="component" value="Unassembled WGS sequence"/>
</dbReference>
<sequence>MPLADSDAPAVPQGAPGLVLSAPASGSGKTTMTLALIRALTRRGVPVASAKVGPDYIDPAFHAAAGGRVCVNLDAWAMPQPLLAALAAGLGHDASLILCEGVMGLLDGAVAPGQPGHDPKTDGSTAALAARLGWPVVLVVDARGMAASAGAVVRGFRDARPGVSVAGVIFTRAGPGGHADTLRAATAALAPGVPVLGVLPRDTRLALPSRHLGLVQAEELPDLETFLNDAADLAEAHIDLDALIALARPAVAGDNVGEAGAVPCPLPPPGQRVAVARDQAFAFAYPATLAGWRAAGAEIRPFSPLADEAPAADVDAVYLPGGYPELHAGTLAGATRFLGGIRSAARRGAFVFGECGGYMVLGRGLVDADGQRHSMTGLLPVETSFAQPRLHLGYRTAATLGDTPFGRAGTRVRAHEFHYAQATREDDGANALFVARDARGRELGRLGRRVGSVAGSFLHLIAREDSA</sequence>
<comment type="miscellaneous">
    <text evidence="9">The a and c carboxylates of cobyrinate are activated for nucleophilic attack via formation of a phosphorylated intermediate by ATP. CbiA catalyzes first the amidation of the c-carboxylate, and then that of the a-carboxylate.</text>
</comment>
<dbReference type="Gene3D" id="3.40.50.300">
    <property type="entry name" value="P-loop containing nucleotide triphosphate hydrolases"/>
    <property type="match status" value="1"/>
</dbReference>
<dbReference type="GO" id="GO:0009236">
    <property type="term" value="P:cobalamin biosynthetic process"/>
    <property type="evidence" value="ECO:0007669"/>
    <property type="project" value="UniProtKB-UniRule"/>
</dbReference>
<organism evidence="12 13">
    <name type="scientific">Roseospira marina</name>
    <dbReference type="NCBI Taxonomy" id="140057"/>
    <lineage>
        <taxon>Bacteria</taxon>
        <taxon>Pseudomonadati</taxon>
        <taxon>Pseudomonadota</taxon>
        <taxon>Alphaproteobacteria</taxon>
        <taxon>Rhodospirillales</taxon>
        <taxon>Rhodospirillaceae</taxon>
        <taxon>Roseospira</taxon>
    </lineage>
</organism>
<name>A0A5M6I471_9PROT</name>
<dbReference type="CDD" id="cd03130">
    <property type="entry name" value="GATase1_CobB"/>
    <property type="match status" value="1"/>
</dbReference>
<comment type="similarity">
    <text evidence="2">Belongs to the CobB/CobQ family. CobQ subfamily.</text>
</comment>
<dbReference type="InterPro" id="IPR011698">
    <property type="entry name" value="GATase_3"/>
</dbReference>
<feature type="active site" description="Nucleophile" evidence="9">
    <location>
        <position position="355"/>
    </location>
</feature>
<dbReference type="GO" id="GO:0005524">
    <property type="term" value="F:ATP binding"/>
    <property type="evidence" value="ECO:0007669"/>
    <property type="project" value="UniProtKB-UniRule"/>
</dbReference>
<comment type="pathway">
    <text evidence="9">Cofactor biosynthesis; adenosylcobalamin biosynthesis; cob(II)yrinate a,c-diamide from sirohydrochlorin (anaerobic route): step 10/10.</text>
</comment>
<feature type="domain" description="CobB/CobQ-like glutamine amidotransferase" evidence="11">
    <location>
        <begin position="272"/>
        <end position="465"/>
    </location>
</feature>
<evidence type="ECO:0000256" key="4">
    <source>
        <dbReference type="ARBA" id="ARBA00022598"/>
    </source>
</evidence>
<evidence type="ECO:0000313" key="13">
    <source>
        <dbReference type="Proteomes" id="UP000324065"/>
    </source>
</evidence>
<evidence type="ECO:0000256" key="6">
    <source>
        <dbReference type="ARBA" id="ARBA00022840"/>
    </source>
</evidence>
<comment type="domain">
    <text evidence="9">Comprises of two domains. The C-terminal domain contains the binding site for glutamine and catalyzes the hydrolysis of this substrate to glutamate and ammonia. The N-terminal domain is anticipated to bind ATP and cobyrinate and catalyzes the ultimate synthesis of the diamide product. The ammonia produced via the glutaminase domain is probably translocated to the adjacent domain via a molecular tunnel, where it reacts with an activated intermediate.</text>
</comment>
<dbReference type="GO" id="GO:0042242">
    <property type="term" value="F:cobyrinic acid a,c-diamide synthase activity"/>
    <property type="evidence" value="ECO:0007669"/>
    <property type="project" value="UniProtKB-UniRule"/>
</dbReference>
<comment type="similarity">
    <text evidence="9">Belongs to the CobB/CbiA family.</text>
</comment>
<dbReference type="PROSITE" id="PS51274">
    <property type="entry name" value="GATASE_COBBQ"/>
    <property type="match status" value="1"/>
</dbReference>
<dbReference type="OrthoDB" id="9764035at2"/>
<protein>
    <recommendedName>
        <fullName evidence="9">Cobyrinate a,c-diamide synthase</fullName>
        <ecNumber evidence="9">6.3.5.11</ecNumber>
    </recommendedName>
    <alternativeName>
        <fullName evidence="9">Cobyrinic acid a,c-diamide synthetase</fullName>
    </alternativeName>
</protein>
<dbReference type="Pfam" id="PF07685">
    <property type="entry name" value="GATase_3"/>
    <property type="match status" value="1"/>
</dbReference>
<dbReference type="InterPro" id="IPR029062">
    <property type="entry name" value="Class_I_gatase-like"/>
</dbReference>
<gene>
    <name evidence="9" type="primary">cbiA</name>
    <name evidence="12" type="ORF">F1188_20130</name>
</gene>
<dbReference type="Gene3D" id="3.40.50.880">
    <property type="match status" value="1"/>
</dbReference>
<comment type="function">
    <text evidence="9">Catalyzes the ATP-dependent amidation of the two carboxylate groups at positions a and c of cobyrinate, using either L-glutamine or ammonia as the nitrogen source.</text>
</comment>
<evidence type="ECO:0000256" key="7">
    <source>
        <dbReference type="ARBA" id="ARBA00022842"/>
    </source>
</evidence>
<evidence type="ECO:0000256" key="8">
    <source>
        <dbReference type="ARBA" id="ARBA00022962"/>
    </source>
</evidence>
<dbReference type="AlphaFoldDB" id="A0A5M6I471"/>
<reference evidence="12 13" key="1">
    <citation type="submission" date="2019-09" db="EMBL/GenBank/DDBJ databases">
        <title>Genome sequence of Roseospira marina, one of the more divergent members of the non-sulfur purple photosynthetic bacterial family, the Rhodospirillaceae.</title>
        <authorList>
            <person name="Meyer T."/>
            <person name="Kyndt J."/>
        </authorList>
    </citation>
    <scope>NUCLEOTIDE SEQUENCE [LARGE SCALE GENOMIC DNA]</scope>
    <source>
        <strain evidence="12 13">DSM 15113</strain>
    </source>
</reference>
<evidence type="ECO:0000259" key="11">
    <source>
        <dbReference type="Pfam" id="PF07685"/>
    </source>
</evidence>
<keyword evidence="8 9" id="KW-0315">Glutamine amidotransferase</keyword>
<evidence type="ECO:0000259" key="10">
    <source>
        <dbReference type="Pfam" id="PF01656"/>
    </source>
</evidence>
<dbReference type="PANTHER" id="PTHR43873">
    <property type="entry name" value="COBYRINATE A,C-DIAMIDE SYNTHASE"/>
    <property type="match status" value="1"/>
</dbReference>
<keyword evidence="7 9" id="KW-0460">Magnesium</keyword>
<feature type="site" description="Increases nucleophilicity of active site Cys" evidence="9">
    <location>
        <position position="459"/>
    </location>
</feature>
<proteinExistence type="inferred from homology"/>
<keyword evidence="6 9" id="KW-0067">ATP-binding</keyword>